<evidence type="ECO:0000256" key="4">
    <source>
        <dbReference type="ARBA" id="ARBA00021130"/>
    </source>
</evidence>
<dbReference type="EC" id="1.8.4.12" evidence="3"/>
<keyword evidence="12" id="KW-1185">Reference proteome</keyword>
<sequence length="195" mass="21566">MRNDPDRRRFLGVLAATVAASASLPFILRATRPAAAADAPPPKRGNVTLDCFGNDKKPLGTCVEPRVVLTDEEWRAKLSTKSYYVTRHDGTEPPYTGEGWNRHDNGIYRCIGCDTALYDSATKFDSGTGWPSFWQPISKRNITEKTDRSLIEERTAVNCARCDAHLGHVFDDGPDPTGLRYCMNAAAMRFVPVAT</sequence>
<dbReference type="InterPro" id="IPR028427">
    <property type="entry name" value="Met_Sox_Rdtase_MsrB"/>
</dbReference>
<evidence type="ECO:0000256" key="8">
    <source>
        <dbReference type="ARBA" id="ARBA00048488"/>
    </source>
</evidence>
<dbReference type="PROSITE" id="PS51318">
    <property type="entry name" value="TAT"/>
    <property type="match status" value="1"/>
</dbReference>
<dbReference type="InterPro" id="IPR006311">
    <property type="entry name" value="TAT_signal"/>
</dbReference>
<protein>
    <recommendedName>
        <fullName evidence="4">Peptide methionine sulfoxide reductase MsrB</fullName>
        <ecNumber evidence="3">1.8.4.12</ecNumber>
    </recommendedName>
    <alternativeName>
        <fullName evidence="9">Peptide-methionine (R)-S-oxide reductase</fullName>
    </alternativeName>
</protein>
<feature type="domain" description="MsrB" evidence="10">
    <location>
        <begin position="71"/>
        <end position="193"/>
    </location>
</feature>
<comment type="cofactor">
    <cofactor evidence="1">
        <name>Zn(2+)</name>
        <dbReference type="ChEBI" id="CHEBI:29105"/>
    </cofactor>
</comment>
<evidence type="ECO:0000313" key="12">
    <source>
        <dbReference type="Proteomes" id="UP000518878"/>
    </source>
</evidence>
<comment type="similarity">
    <text evidence="2">Belongs to the MsrB Met sulfoxide reductase family.</text>
</comment>
<keyword evidence="5" id="KW-0479">Metal-binding</keyword>
<dbReference type="PANTHER" id="PTHR10173:SF52">
    <property type="entry name" value="METHIONINE-R-SULFOXIDE REDUCTASE B1"/>
    <property type="match status" value="1"/>
</dbReference>
<dbReference type="GO" id="GO:0005737">
    <property type="term" value="C:cytoplasm"/>
    <property type="evidence" value="ECO:0007669"/>
    <property type="project" value="TreeGrafter"/>
</dbReference>
<evidence type="ECO:0000256" key="1">
    <source>
        <dbReference type="ARBA" id="ARBA00001947"/>
    </source>
</evidence>
<dbReference type="FunFam" id="2.170.150.20:FF:000001">
    <property type="entry name" value="Peptide methionine sulfoxide reductase MsrB"/>
    <property type="match status" value="1"/>
</dbReference>
<organism evidence="11 12">
    <name type="scientific">Luteibacter yeojuensis</name>
    <dbReference type="NCBI Taxonomy" id="345309"/>
    <lineage>
        <taxon>Bacteria</taxon>
        <taxon>Pseudomonadati</taxon>
        <taxon>Pseudomonadota</taxon>
        <taxon>Gammaproteobacteria</taxon>
        <taxon>Lysobacterales</taxon>
        <taxon>Rhodanobacteraceae</taxon>
        <taxon>Luteibacter</taxon>
    </lineage>
</organism>
<dbReference type="GO" id="GO:0030091">
    <property type="term" value="P:protein repair"/>
    <property type="evidence" value="ECO:0007669"/>
    <property type="project" value="InterPro"/>
</dbReference>
<dbReference type="GO" id="GO:0006979">
    <property type="term" value="P:response to oxidative stress"/>
    <property type="evidence" value="ECO:0007669"/>
    <property type="project" value="InterPro"/>
</dbReference>
<dbReference type="EMBL" id="JAAQTL010000001">
    <property type="protein sequence ID" value="NID15865.1"/>
    <property type="molecule type" value="Genomic_DNA"/>
</dbReference>
<keyword evidence="7 11" id="KW-0560">Oxidoreductase</keyword>
<dbReference type="InterPro" id="IPR002579">
    <property type="entry name" value="Met_Sox_Rdtase_MsrB_dom"/>
</dbReference>
<dbReference type="SUPFAM" id="SSF51316">
    <property type="entry name" value="Mss4-like"/>
    <property type="match status" value="1"/>
</dbReference>
<evidence type="ECO:0000313" key="11">
    <source>
        <dbReference type="EMBL" id="NID15865.1"/>
    </source>
</evidence>
<evidence type="ECO:0000259" key="10">
    <source>
        <dbReference type="PROSITE" id="PS51790"/>
    </source>
</evidence>
<dbReference type="InterPro" id="IPR011057">
    <property type="entry name" value="Mss4-like_sf"/>
</dbReference>
<dbReference type="PANTHER" id="PTHR10173">
    <property type="entry name" value="METHIONINE SULFOXIDE REDUCTASE"/>
    <property type="match status" value="1"/>
</dbReference>
<name>A0A7X5QUW6_9GAMM</name>
<evidence type="ECO:0000256" key="2">
    <source>
        <dbReference type="ARBA" id="ARBA00007174"/>
    </source>
</evidence>
<dbReference type="GO" id="GO:0033743">
    <property type="term" value="F:peptide-methionine (R)-S-oxide reductase activity"/>
    <property type="evidence" value="ECO:0007669"/>
    <property type="project" value="UniProtKB-EC"/>
</dbReference>
<dbReference type="Pfam" id="PF01641">
    <property type="entry name" value="SelR"/>
    <property type="match status" value="1"/>
</dbReference>
<dbReference type="RefSeq" id="WP_166699557.1">
    <property type="nucleotide sequence ID" value="NZ_JAAQTL010000001.1"/>
</dbReference>
<evidence type="ECO:0000256" key="9">
    <source>
        <dbReference type="ARBA" id="ARBA00075819"/>
    </source>
</evidence>
<dbReference type="Proteomes" id="UP000518878">
    <property type="component" value="Unassembled WGS sequence"/>
</dbReference>
<dbReference type="Gene3D" id="2.170.150.20">
    <property type="entry name" value="Peptide methionine sulfoxide reductase"/>
    <property type="match status" value="1"/>
</dbReference>
<comment type="caution">
    <text evidence="11">The sequence shown here is derived from an EMBL/GenBank/DDBJ whole genome shotgun (WGS) entry which is preliminary data.</text>
</comment>
<accession>A0A7X5QUW6</accession>
<dbReference type="GO" id="GO:0046872">
    <property type="term" value="F:metal ion binding"/>
    <property type="evidence" value="ECO:0007669"/>
    <property type="project" value="UniProtKB-KW"/>
</dbReference>
<comment type="catalytic activity">
    <reaction evidence="8">
        <text>L-methionyl-[protein] + [thioredoxin]-disulfide + H2O = L-methionyl-(R)-S-oxide-[protein] + [thioredoxin]-dithiol</text>
        <dbReference type="Rhea" id="RHEA:24164"/>
        <dbReference type="Rhea" id="RHEA-COMP:10698"/>
        <dbReference type="Rhea" id="RHEA-COMP:10700"/>
        <dbReference type="Rhea" id="RHEA-COMP:12313"/>
        <dbReference type="Rhea" id="RHEA-COMP:12314"/>
        <dbReference type="ChEBI" id="CHEBI:15377"/>
        <dbReference type="ChEBI" id="CHEBI:16044"/>
        <dbReference type="ChEBI" id="CHEBI:29950"/>
        <dbReference type="ChEBI" id="CHEBI:45764"/>
        <dbReference type="ChEBI" id="CHEBI:50058"/>
        <dbReference type="EC" id="1.8.4.12"/>
    </reaction>
</comment>
<evidence type="ECO:0000256" key="7">
    <source>
        <dbReference type="ARBA" id="ARBA00023002"/>
    </source>
</evidence>
<gene>
    <name evidence="11" type="primary">msrB</name>
    <name evidence="11" type="ORF">HBF32_10390</name>
</gene>
<dbReference type="NCBIfam" id="TIGR00357">
    <property type="entry name" value="peptide-methionine (R)-S-oxide reductase MsrB"/>
    <property type="match status" value="1"/>
</dbReference>
<evidence type="ECO:0000256" key="3">
    <source>
        <dbReference type="ARBA" id="ARBA00012499"/>
    </source>
</evidence>
<evidence type="ECO:0000256" key="5">
    <source>
        <dbReference type="ARBA" id="ARBA00022723"/>
    </source>
</evidence>
<proteinExistence type="inferred from homology"/>
<reference evidence="11 12" key="1">
    <citation type="journal article" date="2006" name="Int. J. Syst. Evol. Microbiol.">
        <title>Dyella yeojuensis sp. nov., isolated from greenhouse soil in Korea.</title>
        <authorList>
            <person name="Kim B.Y."/>
            <person name="Weon H.Y."/>
            <person name="Lee K.H."/>
            <person name="Seok S.J."/>
            <person name="Kwon S.W."/>
            <person name="Go S.J."/>
            <person name="Stackebrandt E."/>
        </authorList>
    </citation>
    <scope>NUCLEOTIDE SEQUENCE [LARGE SCALE GENOMIC DNA]</scope>
    <source>
        <strain evidence="11 12">DSM 17673</strain>
    </source>
</reference>
<dbReference type="PROSITE" id="PS51790">
    <property type="entry name" value="MSRB"/>
    <property type="match status" value="1"/>
</dbReference>
<dbReference type="AlphaFoldDB" id="A0A7X5QUW6"/>
<evidence type="ECO:0000256" key="6">
    <source>
        <dbReference type="ARBA" id="ARBA00022833"/>
    </source>
</evidence>
<keyword evidence="6" id="KW-0862">Zinc</keyword>